<protein>
    <submittedName>
        <fullName evidence="4">Keratin, type I cytoskeletal 9-like</fullName>
    </submittedName>
</protein>
<gene>
    <name evidence="2" type="ORF">TCNE_LOCUS3014</name>
</gene>
<organism evidence="3 4">
    <name type="scientific">Toxocara canis</name>
    <name type="common">Canine roundworm</name>
    <dbReference type="NCBI Taxonomy" id="6265"/>
    <lineage>
        <taxon>Eukaryota</taxon>
        <taxon>Metazoa</taxon>
        <taxon>Ecdysozoa</taxon>
        <taxon>Nematoda</taxon>
        <taxon>Chromadorea</taxon>
        <taxon>Rhabditida</taxon>
        <taxon>Spirurina</taxon>
        <taxon>Ascaridomorpha</taxon>
        <taxon>Ascaridoidea</taxon>
        <taxon>Toxocaridae</taxon>
        <taxon>Toxocara</taxon>
    </lineage>
</organism>
<dbReference type="EMBL" id="UYWY01003504">
    <property type="protein sequence ID" value="VDM28731.1"/>
    <property type="molecule type" value="Genomic_DNA"/>
</dbReference>
<feature type="region of interest" description="Disordered" evidence="1">
    <location>
        <begin position="1"/>
        <end position="82"/>
    </location>
</feature>
<feature type="compositionally biased region" description="Gly residues" evidence="1">
    <location>
        <begin position="1"/>
        <end position="11"/>
    </location>
</feature>
<evidence type="ECO:0000256" key="1">
    <source>
        <dbReference type="SAM" id="MobiDB-lite"/>
    </source>
</evidence>
<reference evidence="2 3" key="2">
    <citation type="submission" date="2018-11" db="EMBL/GenBank/DDBJ databases">
        <authorList>
            <consortium name="Pathogen Informatics"/>
        </authorList>
    </citation>
    <scope>NUCLEOTIDE SEQUENCE [LARGE SCALE GENOMIC DNA]</scope>
</reference>
<evidence type="ECO:0000313" key="4">
    <source>
        <dbReference type="WBParaSite" id="TCNE_0000301401-mRNA-1"/>
    </source>
</evidence>
<evidence type="ECO:0000313" key="3">
    <source>
        <dbReference type="Proteomes" id="UP000050794"/>
    </source>
</evidence>
<reference evidence="4" key="1">
    <citation type="submission" date="2016-06" db="UniProtKB">
        <authorList>
            <consortium name="WormBaseParasite"/>
        </authorList>
    </citation>
    <scope>IDENTIFICATION</scope>
</reference>
<feature type="compositionally biased region" description="Low complexity" evidence="1">
    <location>
        <begin position="12"/>
        <end position="33"/>
    </location>
</feature>
<proteinExistence type="predicted"/>
<dbReference type="Proteomes" id="UP000050794">
    <property type="component" value="Unassembled WGS sequence"/>
</dbReference>
<dbReference type="AlphaFoldDB" id="A0A183U3E4"/>
<evidence type="ECO:0000313" key="2">
    <source>
        <dbReference type="EMBL" id="VDM28731.1"/>
    </source>
</evidence>
<keyword evidence="3" id="KW-1185">Reference proteome</keyword>
<name>A0A183U3E4_TOXCA</name>
<feature type="compositionally biased region" description="Polar residues" evidence="1">
    <location>
        <begin position="53"/>
        <end position="64"/>
    </location>
</feature>
<sequence length="97" mass="9907">MPAGGWGGSSGNGWSSSPAGSFGGSSASGFGSSLGKDSGRTGSAYDERKSRMQGKTQINSTSQAGLPADGWSSQQKGDTFAEVENTKDVIEVVKKRK</sequence>
<accession>A0A183U3E4</accession>
<dbReference type="WBParaSite" id="TCNE_0000301401-mRNA-1">
    <property type="protein sequence ID" value="TCNE_0000301401-mRNA-1"/>
    <property type="gene ID" value="TCNE_0000301401"/>
</dbReference>